<reference evidence="2" key="1">
    <citation type="submission" date="2015-07" db="EMBL/GenBank/DDBJ databases">
        <title>Transcriptome Assembly of Anthurium amnicola.</title>
        <authorList>
            <person name="Suzuki J."/>
        </authorList>
    </citation>
    <scope>NUCLEOTIDE SEQUENCE</scope>
</reference>
<feature type="compositionally biased region" description="Polar residues" evidence="1">
    <location>
        <begin position="80"/>
        <end position="94"/>
    </location>
</feature>
<dbReference type="PANTHER" id="PTHR33476:SF22">
    <property type="entry name" value="PROTEIN POLAR LOCALIZATION DURING ASYMMETRIC DIVISION AND REDISTRIBUTION"/>
    <property type="match status" value="1"/>
</dbReference>
<dbReference type="AlphaFoldDB" id="A0A1D1XNK6"/>
<name>A0A1D1XNK6_9ARAE</name>
<organism evidence="2">
    <name type="scientific">Anthurium amnicola</name>
    <dbReference type="NCBI Taxonomy" id="1678845"/>
    <lineage>
        <taxon>Eukaryota</taxon>
        <taxon>Viridiplantae</taxon>
        <taxon>Streptophyta</taxon>
        <taxon>Embryophyta</taxon>
        <taxon>Tracheophyta</taxon>
        <taxon>Spermatophyta</taxon>
        <taxon>Magnoliopsida</taxon>
        <taxon>Liliopsida</taxon>
        <taxon>Araceae</taxon>
        <taxon>Pothoideae</taxon>
        <taxon>Potheae</taxon>
        <taxon>Anthurium</taxon>
    </lineage>
</organism>
<feature type="region of interest" description="Disordered" evidence="1">
    <location>
        <begin position="75"/>
        <end position="106"/>
    </location>
</feature>
<dbReference type="InterPro" id="IPR040348">
    <property type="entry name" value="POLAR-like"/>
</dbReference>
<evidence type="ECO:0000256" key="1">
    <source>
        <dbReference type="SAM" id="MobiDB-lite"/>
    </source>
</evidence>
<accession>A0A1D1XNK6</accession>
<evidence type="ECO:0000313" key="2">
    <source>
        <dbReference type="EMBL" id="JAT43937.1"/>
    </source>
</evidence>
<dbReference type="PANTHER" id="PTHR33476">
    <property type="entry name" value="EMB|CAB62613.1"/>
    <property type="match status" value="1"/>
</dbReference>
<proteinExistence type="predicted"/>
<dbReference type="GO" id="GO:0008356">
    <property type="term" value="P:asymmetric cell division"/>
    <property type="evidence" value="ECO:0007669"/>
    <property type="project" value="InterPro"/>
</dbReference>
<protein>
    <submittedName>
        <fullName evidence="2">Homer 2</fullName>
    </submittedName>
</protein>
<sequence>MAAASSSSGGALDSVASEDRRMDGSVWKAEQTYLTIGMGAGLLFLLTRSVTEFNKMTQLREEMEVLLKGIKDAMRGKDASPSSDESKNNVTFCGSDSRPDTELSNDLSMRDCYPRLELVETTCDAESPGMDEMEAELESELELLQLNLIEQDSSGQRGVEFSGERTDSSESFSVCLGEHYEPKKGAEQDEEEETRDQYGVCPHELTTRLHELVEKRQQERISELESALELVHVKLREKETEVCWWRDAAEFVSQNNQGTLLG</sequence>
<gene>
    <name evidence="2" type="primary">HOMER2_0</name>
    <name evidence="2" type="ORF">g.83200</name>
</gene>
<dbReference type="EMBL" id="GDJX01023999">
    <property type="protein sequence ID" value="JAT43937.1"/>
    <property type="molecule type" value="Transcribed_RNA"/>
</dbReference>